<organism evidence="2 3">
    <name type="scientific">Phyllosticta capitalensis</name>
    <dbReference type="NCBI Taxonomy" id="121624"/>
    <lineage>
        <taxon>Eukaryota</taxon>
        <taxon>Fungi</taxon>
        <taxon>Dikarya</taxon>
        <taxon>Ascomycota</taxon>
        <taxon>Pezizomycotina</taxon>
        <taxon>Dothideomycetes</taxon>
        <taxon>Dothideomycetes incertae sedis</taxon>
        <taxon>Botryosphaeriales</taxon>
        <taxon>Phyllostictaceae</taxon>
        <taxon>Phyllosticta</taxon>
    </lineage>
</organism>
<keyword evidence="1" id="KW-1133">Transmembrane helix</keyword>
<evidence type="ECO:0000313" key="3">
    <source>
        <dbReference type="Proteomes" id="UP001492380"/>
    </source>
</evidence>
<proteinExistence type="predicted"/>
<name>A0ABR1YDF5_9PEZI</name>
<comment type="caution">
    <text evidence="2">The sequence shown here is derived from an EMBL/GenBank/DDBJ whole genome shotgun (WGS) entry which is preliminary data.</text>
</comment>
<evidence type="ECO:0008006" key="4">
    <source>
        <dbReference type="Google" id="ProtNLM"/>
    </source>
</evidence>
<keyword evidence="1" id="KW-0472">Membrane</keyword>
<dbReference type="Proteomes" id="UP001492380">
    <property type="component" value="Unassembled WGS sequence"/>
</dbReference>
<reference evidence="2 3" key="1">
    <citation type="submission" date="2024-04" db="EMBL/GenBank/DDBJ databases">
        <title>Phyllosticta paracitricarpa is synonymous to the EU quarantine fungus P. citricarpa based on phylogenomic analyses.</title>
        <authorList>
            <consortium name="Lawrence Berkeley National Laboratory"/>
            <person name="Van Ingen-Buijs V.A."/>
            <person name="Van Westerhoven A.C."/>
            <person name="Haridas S."/>
            <person name="Skiadas P."/>
            <person name="Martin F."/>
            <person name="Groenewald J.Z."/>
            <person name="Crous P.W."/>
            <person name="Seidl M.F."/>
        </authorList>
    </citation>
    <scope>NUCLEOTIDE SEQUENCE [LARGE SCALE GENOMIC DNA]</scope>
    <source>
        <strain evidence="2 3">CBS 123374</strain>
    </source>
</reference>
<gene>
    <name evidence="2" type="ORF">HDK90DRAFT_72162</name>
</gene>
<protein>
    <recommendedName>
        <fullName evidence="4">Secreted protein</fullName>
    </recommendedName>
</protein>
<feature type="transmembrane region" description="Helical" evidence="1">
    <location>
        <begin position="73"/>
        <end position="92"/>
    </location>
</feature>
<keyword evidence="3" id="KW-1185">Reference proteome</keyword>
<accession>A0ABR1YDF5</accession>
<sequence length="170" mass="18317">MAWRKKSHFHARRLGALAATVRSSLWSGLIIPFGTWQLAAGTHRLLTWRPPLSFVHTHSFLSSNFHPFALSPSTNTVFCLCALLVRLLGLLLGRQTEPQGPHACTFVHEYPAPVCVSVYITVHLVGHVDHAAPSGFPVASRPTGSAPALPSCPLSACTCTVEPVPCHSVP</sequence>
<evidence type="ECO:0000313" key="2">
    <source>
        <dbReference type="EMBL" id="KAK8225980.1"/>
    </source>
</evidence>
<dbReference type="EMBL" id="JBBWRZ010000011">
    <property type="protein sequence ID" value="KAK8225980.1"/>
    <property type="molecule type" value="Genomic_DNA"/>
</dbReference>
<keyword evidence="1" id="KW-0812">Transmembrane</keyword>
<evidence type="ECO:0000256" key="1">
    <source>
        <dbReference type="SAM" id="Phobius"/>
    </source>
</evidence>